<feature type="repeat" description="TPR" evidence="3">
    <location>
        <begin position="448"/>
        <end position="481"/>
    </location>
</feature>
<name>A0A818BV32_9BILA</name>
<dbReference type="PROSITE" id="PS51996">
    <property type="entry name" value="TR_MART"/>
    <property type="match status" value="1"/>
</dbReference>
<dbReference type="Pfam" id="PF13181">
    <property type="entry name" value="TPR_8"/>
    <property type="match status" value="1"/>
</dbReference>
<protein>
    <submittedName>
        <fullName evidence="4">Uncharacterized protein</fullName>
    </submittedName>
</protein>
<feature type="repeat" description="TPR" evidence="3">
    <location>
        <begin position="532"/>
        <end position="565"/>
    </location>
</feature>
<evidence type="ECO:0000256" key="1">
    <source>
        <dbReference type="ARBA" id="ARBA00022737"/>
    </source>
</evidence>
<dbReference type="PANTHER" id="PTHR45641:SF1">
    <property type="entry name" value="AAA+ ATPASE DOMAIN-CONTAINING PROTEIN"/>
    <property type="match status" value="1"/>
</dbReference>
<dbReference type="Pfam" id="PF13424">
    <property type="entry name" value="TPR_12"/>
    <property type="match status" value="2"/>
</dbReference>
<comment type="caution">
    <text evidence="4">The sequence shown here is derived from an EMBL/GenBank/DDBJ whole genome shotgun (WGS) entry which is preliminary data.</text>
</comment>
<organism evidence="4 6">
    <name type="scientific">Rotaria socialis</name>
    <dbReference type="NCBI Taxonomy" id="392032"/>
    <lineage>
        <taxon>Eukaryota</taxon>
        <taxon>Metazoa</taxon>
        <taxon>Spiralia</taxon>
        <taxon>Gnathifera</taxon>
        <taxon>Rotifera</taxon>
        <taxon>Eurotatoria</taxon>
        <taxon>Bdelloidea</taxon>
        <taxon>Philodinida</taxon>
        <taxon>Philodinidae</taxon>
        <taxon>Rotaria</taxon>
    </lineage>
</organism>
<evidence type="ECO:0000256" key="2">
    <source>
        <dbReference type="ARBA" id="ARBA00022803"/>
    </source>
</evidence>
<dbReference type="EMBL" id="CAJOBQ010001688">
    <property type="protein sequence ID" value="CAF4507981.1"/>
    <property type="molecule type" value="Genomic_DNA"/>
</dbReference>
<proteinExistence type="predicted"/>
<feature type="repeat" description="TPR" evidence="3">
    <location>
        <begin position="406"/>
        <end position="439"/>
    </location>
</feature>
<feature type="repeat" description="TPR" evidence="3">
    <location>
        <begin position="490"/>
        <end position="523"/>
    </location>
</feature>
<evidence type="ECO:0000313" key="5">
    <source>
        <dbReference type="EMBL" id="CAF4507981.1"/>
    </source>
</evidence>
<dbReference type="InterPro" id="IPR019734">
    <property type="entry name" value="TPR_rpt"/>
</dbReference>
<reference evidence="4" key="1">
    <citation type="submission" date="2021-02" db="EMBL/GenBank/DDBJ databases">
        <authorList>
            <person name="Nowell W R."/>
        </authorList>
    </citation>
    <scope>NUCLEOTIDE SEQUENCE</scope>
</reference>
<dbReference type="PANTHER" id="PTHR45641">
    <property type="entry name" value="TETRATRICOPEPTIDE REPEAT PROTEIN (AFU_ORTHOLOGUE AFUA_6G03870)"/>
    <property type="match status" value="1"/>
</dbReference>
<evidence type="ECO:0000256" key="3">
    <source>
        <dbReference type="PROSITE-ProRule" id="PRU00339"/>
    </source>
</evidence>
<keyword evidence="2 3" id="KW-0802">TPR repeat</keyword>
<feature type="repeat" description="TPR" evidence="3">
    <location>
        <begin position="574"/>
        <end position="607"/>
    </location>
</feature>
<sequence length="634" mass="73639">MISKRIPSDTLLQVCNKHSQINSIYILCSKDINTAKTFETSIKIREFYADLGSLCNQLKQLPSITRFPREGFTRNDFTINSLSSMAYSCIFSTTSISQLQSSQSYNPVKHQEAEFMYALLLRDILIETESTPKEMIEFCLEKYCHNDLQLKYIEEFDEYYIPCNAIFWYTRDTFLYRLLNAALREQDIDTLYLLRFFIKDLHLQLKECHAIQQQMSNTIIDAPVQRIETVYRGQLMINEEFDKKIRYNTGSFFSVNSFLSTTAHKDLASVYAGNFSNGGTCNMQSVLFEIDIDKTINKFPYANISTESAFNEVESEILFTVGAVFRIQSVDWSDQGLWNVKLKLTGEEDIQLQNLTKYMKENIIWLHPLVSLGDLLRVMAQYKKAEQFYLLALQEPYVNDNVRTVAGVYNDLATIYNEMRESDKAIEYYEKSLDIKVKHFSENDPSLAPTYANLGSMACDAFEYDLALTYYKKALDIDQSTLNPNQNGIAVDYNSIGLVYKKQKRYREAMEMYEKSIEIRLKIFPSNHPSLSTSYNNIAMIYSAQRNYTKTIEYLQKTLEIQLNSLPPHHPPLAITYQNLSMAYDRQHQSNKALECMKKAYQIDLKNLPADDPKLVQNLEWITDVEKRLLDMES</sequence>
<dbReference type="SUPFAM" id="SSF81901">
    <property type="entry name" value="HCP-like"/>
    <property type="match status" value="1"/>
</dbReference>
<dbReference type="SUPFAM" id="SSF56399">
    <property type="entry name" value="ADP-ribosylation"/>
    <property type="match status" value="1"/>
</dbReference>
<keyword evidence="1" id="KW-0677">Repeat</keyword>
<dbReference type="EMBL" id="CAJNYU010001245">
    <property type="protein sequence ID" value="CAF3422850.1"/>
    <property type="molecule type" value="Genomic_DNA"/>
</dbReference>
<dbReference type="AlphaFoldDB" id="A0A818BV32"/>
<gene>
    <name evidence="4" type="ORF">FME351_LOCUS11080</name>
    <name evidence="5" type="ORF">TSG867_LOCUS21635</name>
</gene>
<dbReference type="Proteomes" id="UP000663862">
    <property type="component" value="Unassembled WGS sequence"/>
</dbReference>
<dbReference type="Gene3D" id="1.25.40.10">
    <property type="entry name" value="Tetratricopeptide repeat domain"/>
    <property type="match status" value="2"/>
</dbReference>
<dbReference type="SMART" id="SM00028">
    <property type="entry name" value="TPR"/>
    <property type="match status" value="6"/>
</dbReference>
<evidence type="ECO:0000313" key="6">
    <source>
        <dbReference type="Proteomes" id="UP000663869"/>
    </source>
</evidence>
<dbReference type="Proteomes" id="UP000663869">
    <property type="component" value="Unassembled WGS sequence"/>
</dbReference>
<evidence type="ECO:0000313" key="4">
    <source>
        <dbReference type="EMBL" id="CAF3422850.1"/>
    </source>
</evidence>
<dbReference type="InterPro" id="IPR011990">
    <property type="entry name" value="TPR-like_helical_dom_sf"/>
</dbReference>
<accession>A0A818BV32</accession>
<dbReference type="Gene3D" id="3.90.176.10">
    <property type="entry name" value="Toxin ADP-ribosyltransferase, Chain A, domain 1"/>
    <property type="match status" value="1"/>
</dbReference>
<dbReference type="PROSITE" id="PS50005">
    <property type="entry name" value="TPR"/>
    <property type="match status" value="5"/>
</dbReference>